<dbReference type="InterPro" id="IPR051916">
    <property type="entry name" value="GPI-anchor_lipid_remodeler"/>
</dbReference>
<evidence type="ECO:0000259" key="2">
    <source>
        <dbReference type="Pfam" id="PF03372"/>
    </source>
</evidence>
<keyword evidence="3" id="KW-0378">Hydrolase</keyword>
<keyword evidence="4" id="KW-1185">Reference proteome</keyword>
<name>A0ABW5IUT0_9FLAO</name>
<keyword evidence="1" id="KW-1133">Transmembrane helix</keyword>
<dbReference type="EMBL" id="JBHULT010000005">
    <property type="protein sequence ID" value="MFD2516857.1"/>
    <property type="molecule type" value="Genomic_DNA"/>
</dbReference>
<dbReference type="Proteomes" id="UP001597468">
    <property type="component" value="Unassembled WGS sequence"/>
</dbReference>
<feature type="transmembrane region" description="Helical" evidence="1">
    <location>
        <begin position="68"/>
        <end position="86"/>
    </location>
</feature>
<organism evidence="3 4">
    <name type="scientific">Salinimicrobium flavum</name>
    <dbReference type="NCBI Taxonomy" id="1737065"/>
    <lineage>
        <taxon>Bacteria</taxon>
        <taxon>Pseudomonadati</taxon>
        <taxon>Bacteroidota</taxon>
        <taxon>Flavobacteriia</taxon>
        <taxon>Flavobacteriales</taxon>
        <taxon>Flavobacteriaceae</taxon>
        <taxon>Salinimicrobium</taxon>
    </lineage>
</organism>
<dbReference type="PANTHER" id="PTHR14859:SF15">
    <property type="entry name" value="ENDONUCLEASE_EXONUCLEASE_PHOSPHATASE DOMAIN-CONTAINING PROTEIN"/>
    <property type="match status" value="1"/>
</dbReference>
<dbReference type="InterPro" id="IPR036691">
    <property type="entry name" value="Endo/exonu/phosph_ase_sf"/>
</dbReference>
<evidence type="ECO:0000256" key="1">
    <source>
        <dbReference type="SAM" id="Phobius"/>
    </source>
</evidence>
<dbReference type="Pfam" id="PF03372">
    <property type="entry name" value="Exo_endo_phos"/>
    <property type="match status" value="1"/>
</dbReference>
<keyword evidence="3" id="KW-0540">Nuclease</keyword>
<keyword evidence="1" id="KW-0472">Membrane</keyword>
<feature type="transmembrane region" description="Helical" evidence="1">
    <location>
        <begin position="37"/>
        <end position="61"/>
    </location>
</feature>
<feature type="transmembrane region" description="Helical" evidence="1">
    <location>
        <begin position="12"/>
        <end position="31"/>
    </location>
</feature>
<keyword evidence="1" id="KW-0812">Transmembrane</keyword>
<evidence type="ECO:0000313" key="3">
    <source>
        <dbReference type="EMBL" id="MFD2516857.1"/>
    </source>
</evidence>
<comment type="caution">
    <text evidence="3">The sequence shown here is derived from an EMBL/GenBank/DDBJ whole genome shotgun (WGS) entry which is preliminary data.</text>
</comment>
<dbReference type="InterPro" id="IPR005135">
    <property type="entry name" value="Endo/exonuclease/phosphatase"/>
</dbReference>
<evidence type="ECO:0000313" key="4">
    <source>
        <dbReference type="Proteomes" id="UP001597468"/>
    </source>
</evidence>
<gene>
    <name evidence="3" type="ORF">ACFSTG_03030</name>
</gene>
<proteinExistence type="predicted"/>
<reference evidence="4" key="1">
    <citation type="journal article" date="2019" name="Int. J. Syst. Evol. Microbiol.">
        <title>The Global Catalogue of Microorganisms (GCM) 10K type strain sequencing project: providing services to taxonomists for standard genome sequencing and annotation.</title>
        <authorList>
            <consortium name="The Broad Institute Genomics Platform"/>
            <consortium name="The Broad Institute Genome Sequencing Center for Infectious Disease"/>
            <person name="Wu L."/>
            <person name="Ma J."/>
        </authorList>
    </citation>
    <scope>NUCLEOTIDE SEQUENCE [LARGE SCALE GENOMIC DNA]</scope>
    <source>
        <strain evidence="4">KCTC 42585</strain>
    </source>
</reference>
<dbReference type="CDD" id="cd09084">
    <property type="entry name" value="EEP-2"/>
    <property type="match status" value="1"/>
</dbReference>
<dbReference type="SUPFAM" id="SSF56219">
    <property type="entry name" value="DNase I-like"/>
    <property type="match status" value="1"/>
</dbReference>
<feature type="domain" description="Endonuclease/exonuclease/phosphatase" evidence="2">
    <location>
        <begin position="104"/>
        <end position="333"/>
    </location>
</feature>
<keyword evidence="3" id="KW-0255">Endonuclease</keyword>
<sequence>MKDLNWFEKFLFFLNSLFAVALLFSYLLPYIPPGTFALLSVFSLGVPFLIIVNLIFFLYWLFRLKKQVLLSFLVLLLGFNHLSSIYEISSSEDLNSHENVIRVLSYNVRQFNQYGWSGDGEIPQKIAQFVKEQDPDVVAMQEYFKGELDIASSFDHRYIKLKEENSEFGLAILSKFPIINSGSLDFPTRSNNNAIYADVVKGKDTLRIINVHLQSFSVKPNMDRLEKDETKKVFLGMGQTFVRQQQQMEMVMELIQQSPYPMVILGDFNNTAYSYIYRDLKDQGFYDSFKEAGNGFGKTFDLSFFPLRIDFILAEDSLETLEFENFEIPYSDHYPIKATLGLRKK</sequence>
<dbReference type="RefSeq" id="WP_380748316.1">
    <property type="nucleotide sequence ID" value="NZ_JBHULT010000005.1"/>
</dbReference>
<dbReference type="Gene3D" id="3.60.10.10">
    <property type="entry name" value="Endonuclease/exonuclease/phosphatase"/>
    <property type="match status" value="1"/>
</dbReference>
<dbReference type="PANTHER" id="PTHR14859">
    <property type="entry name" value="CALCOFLUOR WHITE HYPERSENSITIVE PROTEIN PRECURSOR"/>
    <property type="match status" value="1"/>
</dbReference>
<dbReference type="GO" id="GO:0004519">
    <property type="term" value="F:endonuclease activity"/>
    <property type="evidence" value="ECO:0007669"/>
    <property type="project" value="UniProtKB-KW"/>
</dbReference>
<protein>
    <submittedName>
        <fullName evidence="3">Endonuclease/exonuclease/phosphatase family protein</fullName>
    </submittedName>
</protein>
<accession>A0ABW5IUT0</accession>